<evidence type="ECO:0000256" key="7">
    <source>
        <dbReference type="SAM" id="SignalP"/>
    </source>
</evidence>
<accession>A0ABV9RRU2</accession>
<sequence>MPVGAKLSMVLLSVVVAAGGAPVPAVAARAPAAVSEFLGAVTLVTGDHVTVRRVGTQLVPQVRPGAGRQHVHFATTRVDDALLVVPHDAWRAVRTGQVDRRLFDVAGLLRDGYGDAGRADIPLIVQGGPAGPAATVTAELSTVDAVAVSQPKESTAGFWAARRGRVWLDGLRHPSLDVSVPQVQAPRAWEAGWTGEGVPVAVLDTGVDDTHPDLRRQIWATRNFTAEAGVRDRDGHGTHVASTVAGTGAASGGRFKGVAPGAKLLVGKVCGGAGCPESAILAGMEWAAAKGAKVVNLSLGGPDTAGEDPLELAVARLSAEYGTLFVVAAGNDGGYGAETVSSPASADAALAVGAVDDQDVLAGFSGRGPRVHDAALKPEITAPGVEITAARSRFSTRGERGDRYVALSGTSMATPHVAGSAAILAQRHPEWTGAQLKAVLVGAAEPVADAGVYEQGAGRVDAARAAGQDVVAEPATVSVGRMSWPHEDDATMTRTVTYRNDGGVPRTLRLALPVSGPGGEPVPEGMFGLSARTVTVPAHGTTGVEVTVNTALPAAAGTFGARVEATDDTGVRVVTPVAVDREPESYDLTLRTLDATGAPTDDHFSFVFGLDQTRFRPVPGVGGAGTLRVRAGRYHVDGALSTPRPGGRLFDSAKVVHPTVDVRADTTVVLDARTAAPVSVTFDRPEVAPEAVAVTYTRFTPDTALSTGVLGDTFDRIGVGQVGEPAREEEIVTSLGGVWAVPDADGEVARSTVTYNLAWFEYGAVPTGFARHVVDGDLAQVRSTYRAQADRKRGTKVWVAQEPRAGVAGGFGFGFRLPLTRTEFHNVDGTRWSGELQQWSMVRGQVRTETVLTGGVVDHVPGRVADEEWNTAVFGPGFTADGEFASRSGDVLAVNLPLYGDAGLDRAGVSEVDSGRTVLYREGVKVGATTQPGVGQFEVPAGRFTYRLEVDSVRSGVADLSTRISGVWTFGSQRPPEPDPKTKGKGGTGLPLMAVRFAPPGLDPDNAATSTSVRIPVAVQRQHNAPAAEVTGLSVAASFDDGRTWRPLTVTMDRPSGGTVEITHPRGARYVSLRAQASDSAGDTVTQTVIRAYRAR</sequence>
<dbReference type="Proteomes" id="UP001595859">
    <property type="component" value="Unassembled WGS sequence"/>
</dbReference>
<dbReference type="EMBL" id="JBHSIS010000002">
    <property type="protein sequence ID" value="MFC4852005.1"/>
    <property type="molecule type" value="Genomic_DNA"/>
</dbReference>
<dbReference type="InterPro" id="IPR036852">
    <property type="entry name" value="Peptidase_S8/S53_dom_sf"/>
</dbReference>
<evidence type="ECO:0000256" key="6">
    <source>
        <dbReference type="RuleBase" id="RU003355"/>
    </source>
</evidence>
<feature type="active site" description="Charge relay system" evidence="5">
    <location>
        <position position="236"/>
    </location>
</feature>
<evidence type="ECO:0000256" key="5">
    <source>
        <dbReference type="PROSITE-ProRule" id="PRU01240"/>
    </source>
</evidence>
<evidence type="ECO:0000259" key="8">
    <source>
        <dbReference type="Pfam" id="PF00082"/>
    </source>
</evidence>
<dbReference type="PRINTS" id="PR00723">
    <property type="entry name" value="SUBTILISIN"/>
</dbReference>
<feature type="active site" description="Charge relay system" evidence="5">
    <location>
        <position position="204"/>
    </location>
</feature>
<dbReference type="Pfam" id="PF00082">
    <property type="entry name" value="Peptidase_S8"/>
    <property type="match status" value="1"/>
</dbReference>
<dbReference type="InterPro" id="IPR000209">
    <property type="entry name" value="Peptidase_S8/S53_dom"/>
</dbReference>
<evidence type="ECO:0000313" key="10">
    <source>
        <dbReference type="Proteomes" id="UP001595859"/>
    </source>
</evidence>
<dbReference type="InterPro" id="IPR023827">
    <property type="entry name" value="Peptidase_S8_Asp-AS"/>
</dbReference>
<feature type="signal peptide" evidence="7">
    <location>
        <begin position="1"/>
        <end position="27"/>
    </location>
</feature>
<protein>
    <submittedName>
        <fullName evidence="9">S8 family serine peptidase</fullName>
    </submittedName>
</protein>
<feature type="active site" description="Charge relay system" evidence="5">
    <location>
        <position position="411"/>
    </location>
</feature>
<keyword evidence="3 5" id="KW-0378">Hydrolase</keyword>
<evidence type="ECO:0000256" key="3">
    <source>
        <dbReference type="ARBA" id="ARBA00022801"/>
    </source>
</evidence>
<dbReference type="PANTHER" id="PTHR43399">
    <property type="entry name" value="SUBTILISIN-RELATED"/>
    <property type="match status" value="1"/>
</dbReference>
<dbReference type="PROSITE" id="PS00137">
    <property type="entry name" value="SUBTILASE_HIS"/>
    <property type="match status" value="1"/>
</dbReference>
<dbReference type="PROSITE" id="PS00136">
    <property type="entry name" value="SUBTILASE_ASP"/>
    <property type="match status" value="1"/>
</dbReference>
<gene>
    <name evidence="9" type="ORF">ACFPCV_00715</name>
</gene>
<feature type="domain" description="Peptidase S8/S53" evidence="8">
    <location>
        <begin position="195"/>
        <end position="452"/>
    </location>
</feature>
<evidence type="ECO:0000313" key="9">
    <source>
        <dbReference type="EMBL" id="MFC4852005.1"/>
    </source>
</evidence>
<comment type="similarity">
    <text evidence="1 5 6">Belongs to the peptidase S8 family.</text>
</comment>
<organism evidence="9 10">
    <name type="scientific">Actinophytocola glycyrrhizae</name>
    <dbReference type="NCBI Taxonomy" id="2044873"/>
    <lineage>
        <taxon>Bacteria</taxon>
        <taxon>Bacillati</taxon>
        <taxon>Actinomycetota</taxon>
        <taxon>Actinomycetes</taxon>
        <taxon>Pseudonocardiales</taxon>
        <taxon>Pseudonocardiaceae</taxon>
    </lineage>
</organism>
<keyword evidence="7" id="KW-0732">Signal</keyword>
<reference evidence="10" key="1">
    <citation type="journal article" date="2019" name="Int. J. Syst. Evol. Microbiol.">
        <title>The Global Catalogue of Microorganisms (GCM) 10K type strain sequencing project: providing services to taxonomists for standard genome sequencing and annotation.</title>
        <authorList>
            <consortium name="The Broad Institute Genomics Platform"/>
            <consortium name="The Broad Institute Genome Sequencing Center for Infectious Disease"/>
            <person name="Wu L."/>
            <person name="Ma J."/>
        </authorList>
    </citation>
    <scope>NUCLEOTIDE SEQUENCE [LARGE SCALE GENOMIC DNA]</scope>
    <source>
        <strain evidence="10">ZS-22-S1</strain>
    </source>
</reference>
<dbReference type="PANTHER" id="PTHR43399:SF4">
    <property type="entry name" value="CELL WALL-ASSOCIATED PROTEASE"/>
    <property type="match status" value="1"/>
</dbReference>
<dbReference type="RefSeq" id="WP_378053316.1">
    <property type="nucleotide sequence ID" value="NZ_JBHSIS010000002.1"/>
</dbReference>
<evidence type="ECO:0000256" key="1">
    <source>
        <dbReference type="ARBA" id="ARBA00011073"/>
    </source>
</evidence>
<proteinExistence type="inferred from homology"/>
<evidence type="ECO:0000256" key="4">
    <source>
        <dbReference type="ARBA" id="ARBA00022825"/>
    </source>
</evidence>
<keyword evidence="2 5" id="KW-0645">Protease</keyword>
<dbReference type="InterPro" id="IPR015500">
    <property type="entry name" value="Peptidase_S8_subtilisin-rel"/>
</dbReference>
<dbReference type="Gene3D" id="3.40.50.200">
    <property type="entry name" value="Peptidase S8/S53 domain"/>
    <property type="match status" value="1"/>
</dbReference>
<evidence type="ECO:0000256" key="2">
    <source>
        <dbReference type="ARBA" id="ARBA00022670"/>
    </source>
</evidence>
<keyword evidence="4 5" id="KW-0720">Serine protease</keyword>
<keyword evidence="10" id="KW-1185">Reference proteome</keyword>
<feature type="chain" id="PRO_5046556749" evidence="7">
    <location>
        <begin position="28"/>
        <end position="1096"/>
    </location>
</feature>
<comment type="caution">
    <text evidence="9">The sequence shown here is derived from an EMBL/GenBank/DDBJ whole genome shotgun (WGS) entry which is preliminary data.</text>
</comment>
<dbReference type="InterPro" id="IPR022398">
    <property type="entry name" value="Peptidase_S8_His-AS"/>
</dbReference>
<dbReference type="InterPro" id="IPR023828">
    <property type="entry name" value="Peptidase_S8_Ser-AS"/>
</dbReference>
<dbReference type="SUPFAM" id="SSF52743">
    <property type="entry name" value="Subtilisin-like"/>
    <property type="match status" value="1"/>
</dbReference>
<dbReference type="InterPro" id="IPR051048">
    <property type="entry name" value="Peptidase_S8/S53_subtilisin"/>
</dbReference>
<name>A0ABV9RRU2_9PSEU</name>
<dbReference type="PROSITE" id="PS51892">
    <property type="entry name" value="SUBTILASE"/>
    <property type="match status" value="1"/>
</dbReference>
<dbReference type="PROSITE" id="PS00138">
    <property type="entry name" value="SUBTILASE_SER"/>
    <property type="match status" value="1"/>
</dbReference>